<reference evidence="1" key="1">
    <citation type="submission" date="2015-03" db="EMBL/GenBank/DDBJ databases">
        <title>Wuchereria bancrofti Genome Sequencing Papua New Guinea Strain.</title>
        <authorList>
            <person name="Small S.T."/>
            <person name="Serre D."/>
            <person name="Zimmerman P.A."/>
        </authorList>
    </citation>
    <scope>NUCLEOTIDE SEQUENCE [LARGE SCALE GENOMIC DNA]</scope>
    <source>
        <strain evidence="1">pt0022</strain>
    </source>
</reference>
<evidence type="ECO:0000313" key="2">
    <source>
        <dbReference type="WBParaSite" id="mrna-Wban_10045"/>
    </source>
</evidence>
<sequence>MLTSPKEYVQKWIRSSNYAFSNICIRWIKLYGFTFIKIVIGRFHLV</sequence>
<dbReference type="WBParaSite" id="mrna-Wban_10068">
    <property type="protein sequence ID" value="mrna-Wban_10068"/>
    <property type="gene ID" value="Wban_10068"/>
</dbReference>
<dbReference type="Proteomes" id="UP000093561">
    <property type="component" value="Unassembled WGS sequence"/>
</dbReference>
<name>A0AAF5RXN7_WUCBA</name>
<evidence type="ECO:0000313" key="3">
    <source>
        <dbReference type="WBParaSite" id="mrna-Wban_10068"/>
    </source>
</evidence>
<evidence type="ECO:0000313" key="1">
    <source>
        <dbReference type="Proteomes" id="UP000093561"/>
    </source>
</evidence>
<dbReference type="WBParaSite" id="mrna-Wban_10045">
    <property type="protein sequence ID" value="mrna-Wban_10045"/>
    <property type="gene ID" value="Wban_10045"/>
</dbReference>
<proteinExistence type="predicted"/>
<reference evidence="1" key="2">
    <citation type="journal article" date="2016" name="Mol. Ecol.">
        <title>Population genomics of the filarial nematode parasite Wuchereria bancrofti from mosquitoes.</title>
        <authorList>
            <person name="Small S.T."/>
            <person name="Reimer L.J."/>
            <person name="Tisch D.J."/>
            <person name="King C.L."/>
            <person name="Christensen B.M."/>
            <person name="Siba P.M."/>
            <person name="Kazura J.W."/>
            <person name="Serre D."/>
            <person name="Zimmerman P.A."/>
        </authorList>
    </citation>
    <scope>NUCLEOTIDE SEQUENCE</scope>
    <source>
        <strain evidence="1">pt0022</strain>
    </source>
</reference>
<protein>
    <submittedName>
        <fullName evidence="2 3">Uncharacterized protein</fullName>
    </submittedName>
</protein>
<reference evidence="2 3" key="3">
    <citation type="submission" date="2024-02" db="UniProtKB">
        <authorList>
            <consortium name="WormBaseParasite"/>
        </authorList>
    </citation>
    <scope>IDENTIFICATION</scope>
    <source>
        <strain evidence="2 3">pt0022</strain>
    </source>
</reference>
<accession>A0AAF5RXN7</accession>
<dbReference type="AlphaFoldDB" id="A0AAF5RXN7"/>
<organism evidence="1 2">
    <name type="scientific">Wuchereria bancrofti</name>
    <dbReference type="NCBI Taxonomy" id="6293"/>
    <lineage>
        <taxon>Eukaryota</taxon>
        <taxon>Metazoa</taxon>
        <taxon>Ecdysozoa</taxon>
        <taxon>Nematoda</taxon>
        <taxon>Chromadorea</taxon>
        <taxon>Rhabditida</taxon>
        <taxon>Spirurina</taxon>
        <taxon>Spiruromorpha</taxon>
        <taxon>Filarioidea</taxon>
        <taxon>Onchocercidae</taxon>
        <taxon>Wuchereria</taxon>
    </lineage>
</organism>